<evidence type="ECO:0000256" key="2">
    <source>
        <dbReference type="ARBA" id="ARBA00022553"/>
    </source>
</evidence>
<dbReference type="PANTHER" id="PTHR43775">
    <property type="entry name" value="FATTY ACID SYNTHASE"/>
    <property type="match status" value="1"/>
</dbReference>
<dbReference type="AlphaFoldDB" id="A0A927F628"/>
<gene>
    <name evidence="6" type="ORF">IF129_25870</name>
</gene>
<reference evidence="6" key="1">
    <citation type="submission" date="2020-09" db="EMBL/GenBank/DDBJ databases">
        <title>Secondary metabolite and genome analysis of marine Streptomyces chumphonensis KK1-2T.</title>
        <authorList>
            <person name="Phongsopitanun W."/>
            <person name="Kanchanasin P."/>
            <person name="Pittayakhajonwut P."/>
            <person name="Suwanborirux K."/>
            <person name="Tanasupawat S."/>
        </authorList>
    </citation>
    <scope>NUCLEOTIDE SEQUENCE</scope>
    <source>
        <strain evidence="6">KK1-2</strain>
    </source>
</reference>
<dbReference type="SUPFAM" id="SSF47336">
    <property type="entry name" value="ACP-like"/>
    <property type="match status" value="1"/>
</dbReference>
<evidence type="ECO:0000259" key="5">
    <source>
        <dbReference type="PROSITE" id="PS50075"/>
    </source>
</evidence>
<proteinExistence type="predicted"/>
<dbReference type="EMBL" id="JACXYU010000029">
    <property type="protein sequence ID" value="MBD3934971.1"/>
    <property type="molecule type" value="Genomic_DNA"/>
</dbReference>
<keyword evidence="1" id="KW-0596">Phosphopantetheine</keyword>
<evidence type="ECO:0000256" key="3">
    <source>
        <dbReference type="ARBA" id="ARBA00022679"/>
    </source>
</evidence>
<dbReference type="Gene3D" id="1.10.1200.10">
    <property type="entry name" value="ACP-like"/>
    <property type="match status" value="1"/>
</dbReference>
<dbReference type="InterPro" id="IPR009081">
    <property type="entry name" value="PP-bd_ACP"/>
</dbReference>
<evidence type="ECO:0000313" key="7">
    <source>
        <dbReference type="Proteomes" id="UP000632289"/>
    </source>
</evidence>
<dbReference type="SUPFAM" id="SSF51735">
    <property type="entry name" value="NAD(P)-binding Rossmann-fold domains"/>
    <property type="match status" value="1"/>
</dbReference>
<keyword evidence="4" id="KW-0511">Multifunctional enzyme</keyword>
<name>A0A927F628_9ACTN</name>
<evidence type="ECO:0000256" key="1">
    <source>
        <dbReference type="ARBA" id="ARBA00022450"/>
    </source>
</evidence>
<dbReference type="SMART" id="SM00823">
    <property type="entry name" value="PKS_PP"/>
    <property type="match status" value="1"/>
</dbReference>
<comment type="caution">
    <text evidence="6">The sequence shown here is derived from an EMBL/GenBank/DDBJ whole genome shotgun (WGS) entry which is preliminary data.</text>
</comment>
<dbReference type="Gene3D" id="3.40.50.720">
    <property type="entry name" value="NAD(P)-binding Rossmann-like Domain"/>
    <property type="match status" value="1"/>
</dbReference>
<dbReference type="InterPro" id="IPR006162">
    <property type="entry name" value="Ppantetheine_attach_site"/>
</dbReference>
<sequence length="297" mass="30530">FVLFSSVAPLIGSPGQANYAAANASLDALAQLRRASGLPATSLAWGLWANTAGMAGDLGEEALARLERMGAVPLSDEEGLELFDQALGADAALLAPVRLDPAALRAQARAGLLPALLRGLARVPTQPAEPAGGSLAARLAEVGEAEREPVLLDLVRTQAAAVLGHDGVTAIGAERPFKDLGFDSLGAVGLRNRLTQATGVRLPATLIFDHPTPAAVARLLLAELGGGEAEPSLDVEIDKLENLLAEAATEEKQRLAGRLRTLATALSGTGQSTSGRIEAAESVDEVFSLIDAEFGEA</sequence>
<dbReference type="Pfam" id="PF08659">
    <property type="entry name" value="KR"/>
    <property type="match status" value="1"/>
</dbReference>
<keyword evidence="2" id="KW-0597">Phosphoprotein</keyword>
<feature type="non-terminal residue" evidence="6">
    <location>
        <position position="1"/>
    </location>
</feature>
<organism evidence="6 7">
    <name type="scientific">Streptomyces chumphonensis</name>
    <dbReference type="NCBI Taxonomy" id="1214925"/>
    <lineage>
        <taxon>Bacteria</taxon>
        <taxon>Bacillati</taxon>
        <taxon>Actinomycetota</taxon>
        <taxon>Actinomycetes</taxon>
        <taxon>Kitasatosporales</taxon>
        <taxon>Streptomycetaceae</taxon>
        <taxon>Streptomyces</taxon>
    </lineage>
</organism>
<accession>A0A927F628</accession>
<dbReference type="InterPro" id="IPR050091">
    <property type="entry name" value="PKS_NRPS_Biosynth_Enz"/>
</dbReference>
<dbReference type="PROSITE" id="PS00012">
    <property type="entry name" value="PHOSPHOPANTETHEINE"/>
    <property type="match status" value="1"/>
</dbReference>
<dbReference type="InterPro" id="IPR013968">
    <property type="entry name" value="PKS_KR"/>
</dbReference>
<dbReference type="InterPro" id="IPR020806">
    <property type="entry name" value="PKS_PP-bd"/>
</dbReference>
<dbReference type="GO" id="GO:0004312">
    <property type="term" value="F:fatty acid synthase activity"/>
    <property type="evidence" value="ECO:0007669"/>
    <property type="project" value="TreeGrafter"/>
</dbReference>
<evidence type="ECO:0000256" key="4">
    <source>
        <dbReference type="ARBA" id="ARBA00023268"/>
    </source>
</evidence>
<dbReference type="Proteomes" id="UP000632289">
    <property type="component" value="Unassembled WGS sequence"/>
</dbReference>
<dbReference type="SMART" id="SM01294">
    <property type="entry name" value="PKS_PP_betabranch"/>
    <property type="match status" value="1"/>
</dbReference>
<dbReference type="PROSITE" id="PS50075">
    <property type="entry name" value="CARRIER"/>
    <property type="match status" value="1"/>
</dbReference>
<dbReference type="GO" id="GO:0031177">
    <property type="term" value="F:phosphopantetheine binding"/>
    <property type="evidence" value="ECO:0007669"/>
    <property type="project" value="InterPro"/>
</dbReference>
<evidence type="ECO:0000313" key="6">
    <source>
        <dbReference type="EMBL" id="MBD3934971.1"/>
    </source>
</evidence>
<dbReference type="PANTHER" id="PTHR43775:SF51">
    <property type="entry name" value="INACTIVE PHENOLPHTHIOCEROL SYNTHESIS POLYKETIDE SYNTHASE TYPE I PKS1-RELATED"/>
    <property type="match status" value="1"/>
</dbReference>
<dbReference type="RefSeq" id="WP_191212268.1">
    <property type="nucleotide sequence ID" value="NZ_JACXYU010000029.1"/>
</dbReference>
<dbReference type="FunFam" id="1.10.1200.10:FF:000007">
    <property type="entry name" value="Probable polyketide synthase pks17"/>
    <property type="match status" value="1"/>
</dbReference>
<dbReference type="InterPro" id="IPR036291">
    <property type="entry name" value="NAD(P)-bd_dom_sf"/>
</dbReference>
<keyword evidence="7" id="KW-1185">Reference proteome</keyword>
<dbReference type="GO" id="GO:0006633">
    <property type="term" value="P:fatty acid biosynthetic process"/>
    <property type="evidence" value="ECO:0007669"/>
    <property type="project" value="TreeGrafter"/>
</dbReference>
<dbReference type="GO" id="GO:0017000">
    <property type="term" value="P:antibiotic biosynthetic process"/>
    <property type="evidence" value="ECO:0007669"/>
    <property type="project" value="UniProtKB-ARBA"/>
</dbReference>
<dbReference type="Pfam" id="PF00550">
    <property type="entry name" value="PP-binding"/>
    <property type="match status" value="1"/>
</dbReference>
<dbReference type="InterPro" id="IPR036736">
    <property type="entry name" value="ACP-like_sf"/>
</dbReference>
<feature type="domain" description="Carrier" evidence="5">
    <location>
        <begin position="149"/>
        <end position="224"/>
    </location>
</feature>
<protein>
    <submittedName>
        <fullName evidence="6">KR domain-containing protein</fullName>
    </submittedName>
</protein>
<keyword evidence="3" id="KW-0808">Transferase</keyword>